<gene>
    <name evidence="1" type="ORF">VV02_24790</name>
</gene>
<reference evidence="1 2" key="1">
    <citation type="submission" date="2015-03" db="EMBL/GenBank/DDBJ databases">
        <title>Luteipulveratus halotolerans sp. nov., a novel actinobacterium (Dermacoccaceae) from Sarawak, Malaysia.</title>
        <authorList>
            <person name="Juboi H."/>
            <person name="Basik A."/>
            <person name="Shamsul S.S."/>
            <person name="Arnold P."/>
            <person name="Schmitt E.K."/>
            <person name="Sanglier J.-J."/>
            <person name="Yeo T."/>
        </authorList>
    </citation>
    <scope>NUCLEOTIDE SEQUENCE [LARGE SCALE GENOMIC DNA]</scope>
    <source>
        <strain evidence="1 2">MN07-A0370</strain>
    </source>
</reference>
<organism evidence="1 2">
    <name type="scientific">Luteipulveratus mongoliensis</name>
    <dbReference type="NCBI Taxonomy" id="571913"/>
    <lineage>
        <taxon>Bacteria</taxon>
        <taxon>Bacillati</taxon>
        <taxon>Actinomycetota</taxon>
        <taxon>Actinomycetes</taxon>
        <taxon>Micrococcales</taxon>
        <taxon>Dermacoccaceae</taxon>
        <taxon>Luteipulveratus</taxon>
    </lineage>
</organism>
<name>A0A0K1JNZ6_9MICO</name>
<dbReference type="Gene3D" id="1.10.287.1060">
    <property type="entry name" value="ESAT-6-like"/>
    <property type="match status" value="1"/>
</dbReference>
<protein>
    <submittedName>
        <fullName evidence="1">Uncharacterized protein</fullName>
    </submittedName>
</protein>
<accession>A0A0K1JNZ6</accession>
<dbReference type="KEGG" id="lmoi:VV02_24790"/>
<proteinExistence type="predicted"/>
<sequence length="106" mass="11852">MDDSQQIRTASRAVGRMADDARRARRAAASADHVHWQGASAQRYRQRLSERARELGHCADELDELKDRLDAHARAVERHEHTAKEALLRAPVLPGVLSVRDVLGVP</sequence>
<dbReference type="STRING" id="571913.VV02_24790"/>
<dbReference type="SUPFAM" id="SSF140453">
    <property type="entry name" value="EsxAB dimer-like"/>
    <property type="match status" value="1"/>
</dbReference>
<dbReference type="OrthoDB" id="5149694at2"/>
<dbReference type="Proteomes" id="UP000066480">
    <property type="component" value="Chromosome"/>
</dbReference>
<dbReference type="RefSeq" id="WP_052595989.1">
    <property type="nucleotide sequence ID" value="NZ_CP011112.1"/>
</dbReference>
<dbReference type="EMBL" id="CP011112">
    <property type="protein sequence ID" value="AKU18308.1"/>
    <property type="molecule type" value="Genomic_DNA"/>
</dbReference>
<dbReference type="AlphaFoldDB" id="A0A0K1JNZ6"/>
<keyword evidence="2" id="KW-1185">Reference proteome</keyword>
<evidence type="ECO:0000313" key="1">
    <source>
        <dbReference type="EMBL" id="AKU18308.1"/>
    </source>
</evidence>
<dbReference type="InterPro" id="IPR036689">
    <property type="entry name" value="ESAT-6-like_sf"/>
</dbReference>
<evidence type="ECO:0000313" key="2">
    <source>
        <dbReference type="Proteomes" id="UP000066480"/>
    </source>
</evidence>